<dbReference type="InterPro" id="IPR029058">
    <property type="entry name" value="AB_hydrolase_fold"/>
</dbReference>
<protein>
    <submittedName>
        <fullName evidence="2">Alpha/beta hydrolase domain-containing protein</fullName>
    </submittedName>
</protein>
<reference evidence="2 3" key="1">
    <citation type="submission" date="2024-12" db="EMBL/GenBank/DDBJ databases">
        <title>The coexistence of Mycolicibacterium septicum and Mycolicibacterium nivoides in clinical samples.</title>
        <authorList>
            <person name="Wang C."/>
            <person name="Feng Y."/>
            <person name="Zong Z."/>
        </authorList>
    </citation>
    <scope>NUCLEOTIDE SEQUENCE [LARGE SCALE GENOMIC DNA]</scope>
    <source>
        <strain evidence="2 3">120310</strain>
    </source>
</reference>
<comment type="caution">
    <text evidence="2">The sequence shown here is derived from an EMBL/GenBank/DDBJ whole genome shotgun (WGS) entry which is preliminary data.</text>
</comment>
<feature type="domain" description="Alpha/beta hydrolase" evidence="1">
    <location>
        <begin position="16"/>
        <end position="436"/>
    </location>
</feature>
<gene>
    <name evidence="2" type="ORF">ACK4CP_19565</name>
</gene>
<dbReference type="Pfam" id="PF20091">
    <property type="entry name" value="Abhydrolase_10"/>
    <property type="match status" value="1"/>
</dbReference>
<sequence length="448" mass="48391">MVPSVTPIPGKPNLLLGAYDLATVGYGAEEFFVSGTARSYSDTVASEADYTTRIVVMSPEDAEKSNGTVIVEWLNVSGGIDAPAVWFMAHREIARSGYTYVAVSVQQVGIEGGASLVGAEMSLKAQDPQRYRELHHPGDPFAYDIFTQIGRLIREGAVDRLHPETILAVGESQSAMFLTAYVNDVDPDAAVFDGFLVHSRFGSAASLDGNSALDESRPVPFREDLRVPVLTVLTETDVVDGNLPGYHRARRPDAANFRAWEIPGTSHADNYTIRVGFIDNGSAPLADIVSAYTPTDKLMGKNLSYFINFAPQHHYVLQAAVASLTHWVRAGEAPTSIPPLELTEGGQVRFVLDANGIAVGGVRTPWVDVPIARTSGLAPNESPMSFLFGSGEPFDATKLRELYPGGSAEYLQLFAAALDRAIQMGVIVPADRAEILEISAEQTRKYPF</sequence>
<dbReference type="RefSeq" id="WP_409551055.1">
    <property type="nucleotide sequence ID" value="NZ_JBKBDE010000006.1"/>
</dbReference>
<keyword evidence="3" id="KW-1185">Reference proteome</keyword>
<dbReference type="EMBL" id="JBKBDE010000006">
    <property type="protein sequence ID" value="MFN6552602.1"/>
    <property type="molecule type" value="Genomic_DNA"/>
</dbReference>
<proteinExistence type="predicted"/>
<evidence type="ECO:0000259" key="1">
    <source>
        <dbReference type="Pfam" id="PF20091"/>
    </source>
</evidence>
<evidence type="ECO:0000313" key="2">
    <source>
        <dbReference type="EMBL" id="MFN6552602.1"/>
    </source>
</evidence>
<dbReference type="GO" id="GO:0016787">
    <property type="term" value="F:hydrolase activity"/>
    <property type="evidence" value="ECO:0007669"/>
    <property type="project" value="UniProtKB-KW"/>
</dbReference>
<dbReference type="InterPro" id="IPR045394">
    <property type="entry name" value="Abhydrolase_dom"/>
</dbReference>
<evidence type="ECO:0000313" key="3">
    <source>
        <dbReference type="Proteomes" id="UP001635817"/>
    </source>
</evidence>
<accession>A0ABW9M0E8</accession>
<name>A0ABW9M0E8_9MYCO</name>
<organism evidence="2 3">
    <name type="scientific">Mycolicibacterium septicum</name>
    <dbReference type="NCBI Taxonomy" id="98668"/>
    <lineage>
        <taxon>Bacteria</taxon>
        <taxon>Bacillati</taxon>
        <taxon>Actinomycetota</taxon>
        <taxon>Actinomycetes</taxon>
        <taxon>Mycobacteriales</taxon>
        <taxon>Mycobacteriaceae</taxon>
        <taxon>Mycolicibacterium</taxon>
    </lineage>
</organism>
<dbReference type="Proteomes" id="UP001635817">
    <property type="component" value="Unassembled WGS sequence"/>
</dbReference>
<dbReference type="SUPFAM" id="SSF53474">
    <property type="entry name" value="alpha/beta-Hydrolases"/>
    <property type="match status" value="1"/>
</dbReference>
<keyword evidence="2" id="KW-0378">Hydrolase</keyword>